<feature type="chain" id="PRO_5045639219" description="ASST-domain-containing protein" evidence="3">
    <location>
        <begin position="43"/>
        <end position="650"/>
    </location>
</feature>
<dbReference type="EMBL" id="JAXOVC010000015">
    <property type="protein sequence ID" value="KAK4493944.1"/>
    <property type="molecule type" value="Genomic_DNA"/>
</dbReference>
<dbReference type="Pfam" id="PF14269">
    <property type="entry name" value="Arylsulfotran_2"/>
    <property type="match status" value="1"/>
</dbReference>
<dbReference type="InterPro" id="IPR011047">
    <property type="entry name" value="Quinoprotein_ADH-like_sf"/>
</dbReference>
<dbReference type="Proteomes" id="UP001305779">
    <property type="component" value="Unassembled WGS sequence"/>
</dbReference>
<proteinExistence type="predicted"/>
<name>A0ABR0DXR0_ZASCE</name>
<keyword evidence="2" id="KW-1133">Transmembrane helix</keyword>
<sequence length="650" mass="73554">MPTAKKYPAIILTSGTSFHAMEGLMSFVWFCLSCCVFLSVEAAASPPPSRPSLGRPLKEQPPGEGLIEDLDYNRGAYGRYVTQTFRSANLTAPRLNMDMPFANCDDGSYLFVTPRGEVVKHPMAAIYDATGSLVWTPTDHFGEVYNFEVQQYKGESVLTFWSGDNGHGHGSGAYFMYDRHYNLIVRINATGGYGADLHSFTILPNDHAIITIYDKVETDLAEALGRPHPGKWIWDSMFQEIDLETNELVFEWRASDHFAFSESYISTLPATESEPWDWFHINTVEKDEAGNYLVSARHLRCVAYISGETGEVLWRLGGTKNSFDDLSNGQASHFVGQHDTHWNEGHRYITMFDNRADWQDEQEHVSKGKKIEVDLEKMTARLDTTFVHSKNIFAFSQGSYQSLPNGNVVLGYGYTGAMAEFSSNGTLLCDAYLQPSSRFSSGDVQSYRNLKFNWTGLPLTKPSMVLDNDTIYVSWLGSTEVCSWMLEDAIIPEGRLGSVTTFAKTGFETLFVTPEDLPLRQHVRVVALDKNGQELSASEFVDIGNRTTVFTEPPFDPDGDFRLEEQLQDLGALLGFACLAMLVALVLFWIAVKPRVMQRWRTRFEEKHGFVTMLEEHDVSRFWDRLPRWSLPRFKRQVSVSYDRVPLEAH</sequence>
<protein>
    <recommendedName>
        <fullName evidence="6">ASST-domain-containing protein</fullName>
    </recommendedName>
</protein>
<dbReference type="PANTHER" id="PTHR35340">
    <property type="entry name" value="PQQ ENZYME REPEAT PROTEIN-RELATED"/>
    <property type="match status" value="1"/>
</dbReference>
<evidence type="ECO:0008006" key="6">
    <source>
        <dbReference type="Google" id="ProtNLM"/>
    </source>
</evidence>
<evidence type="ECO:0000256" key="2">
    <source>
        <dbReference type="SAM" id="Phobius"/>
    </source>
</evidence>
<dbReference type="SUPFAM" id="SSF50998">
    <property type="entry name" value="Quinoprotein alcohol dehydrogenase-like"/>
    <property type="match status" value="1"/>
</dbReference>
<keyword evidence="3" id="KW-0732">Signal</keyword>
<evidence type="ECO:0000313" key="4">
    <source>
        <dbReference type="EMBL" id="KAK4493944.1"/>
    </source>
</evidence>
<feature type="transmembrane region" description="Helical" evidence="2">
    <location>
        <begin position="570"/>
        <end position="592"/>
    </location>
</feature>
<evidence type="ECO:0000256" key="3">
    <source>
        <dbReference type="SAM" id="SignalP"/>
    </source>
</evidence>
<keyword evidence="2" id="KW-0472">Membrane</keyword>
<keyword evidence="5" id="KW-1185">Reference proteome</keyword>
<dbReference type="InterPro" id="IPR039535">
    <property type="entry name" value="ASST-like"/>
</dbReference>
<accession>A0ABR0DXR0</accession>
<keyword evidence="2" id="KW-0812">Transmembrane</keyword>
<dbReference type="PANTHER" id="PTHR35340:SF5">
    <property type="entry name" value="ASST-DOMAIN-CONTAINING PROTEIN"/>
    <property type="match status" value="1"/>
</dbReference>
<comment type="caution">
    <text evidence="4">The sequence shown here is derived from an EMBL/GenBank/DDBJ whole genome shotgun (WGS) entry which is preliminary data.</text>
</comment>
<gene>
    <name evidence="4" type="ORF">PRZ48_015130</name>
</gene>
<organism evidence="4 5">
    <name type="scientific">Zasmidium cellare</name>
    <name type="common">Wine cellar mold</name>
    <name type="synonym">Racodium cellare</name>
    <dbReference type="NCBI Taxonomy" id="395010"/>
    <lineage>
        <taxon>Eukaryota</taxon>
        <taxon>Fungi</taxon>
        <taxon>Dikarya</taxon>
        <taxon>Ascomycota</taxon>
        <taxon>Pezizomycotina</taxon>
        <taxon>Dothideomycetes</taxon>
        <taxon>Dothideomycetidae</taxon>
        <taxon>Mycosphaerellales</taxon>
        <taxon>Mycosphaerellaceae</taxon>
        <taxon>Zasmidium</taxon>
    </lineage>
</organism>
<evidence type="ECO:0000256" key="1">
    <source>
        <dbReference type="SAM" id="MobiDB-lite"/>
    </source>
</evidence>
<feature type="signal peptide" evidence="3">
    <location>
        <begin position="1"/>
        <end position="42"/>
    </location>
</feature>
<feature type="region of interest" description="Disordered" evidence="1">
    <location>
        <begin position="45"/>
        <end position="66"/>
    </location>
</feature>
<evidence type="ECO:0000313" key="5">
    <source>
        <dbReference type="Proteomes" id="UP001305779"/>
    </source>
</evidence>
<reference evidence="4 5" key="1">
    <citation type="journal article" date="2023" name="G3 (Bethesda)">
        <title>A chromosome-level genome assembly of Zasmidium syzygii isolated from banana leaves.</title>
        <authorList>
            <person name="van Westerhoven A.C."/>
            <person name="Mehrabi R."/>
            <person name="Talebi R."/>
            <person name="Steentjes M.B.F."/>
            <person name="Corcolon B."/>
            <person name="Chong P.A."/>
            <person name="Kema G.H.J."/>
            <person name="Seidl M.F."/>
        </authorList>
    </citation>
    <scope>NUCLEOTIDE SEQUENCE [LARGE SCALE GENOMIC DNA]</scope>
    <source>
        <strain evidence="4 5">P124</strain>
    </source>
</reference>
<dbReference type="InterPro" id="IPR053143">
    <property type="entry name" value="Arylsulfate_ST"/>
</dbReference>